<evidence type="ECO:0000256" key="7">
    <source>
        <dbReference type="ARBA" id="ARBA00025795"/>
    </source>
</evidence>
<comment type="similarity">
    <text evidence="7">Belongs to the chloroperoxidase family.</text>
</comment>
<dbReference type="EMBL" id="KN832870">
    <property type="protein sequence ID" value="KIN08943.1"/>
    <property type="molecule type" value="Genomic_DNA"/>
</dbReference>
<feature type="domain" description="Heme haloperoxidase family profile" evidence="8">
    <location>
        <begin position="9"/>
        <end position="216"/>
    </location>
</feature>
<proteinExistence type="inferred from homology"/>
<evidence type="ECO:0000256" key="2">
    <source>
        <dbReference type="ARBA" id="ARBA00022559"/>
    </source>
</evidence>
<dbReference type="PANTHER" id="PTHR33577:SF19">
    <property type="entry name" value="HEME HALOPEROXIDASE FAMILY PROFILE DOMAIN-CONTAINING PROTEIN-RELATED"/>
    <property type="match status" value="1"/>
</dbReference>
<dbReference type="GO" id="GO:0004601">
    <property type="term" value="F:peroxidase activity"/>
    <property type="evidence" value="ECO:0007669"/>
    <property type="project" value="UniProtKB-KW"/>
</dbReference>
<comment type="cofactor">
    <cofactor evidence="1">
        <name>heme b</name>
        <dbReference type="ChEBI" id="CHEBI:60344"/>
    </cofactor>
</comment>
<accession>A0A0C3E3J8</accession>
<dbReference type="Proteomes" id="UP000054321">
    <property type="component" value="Unassembled WGS sequence"/>
</dbReference>
<keyword evidence="3" id="KW-0349">Heme</keyword>
<dbReference type="GO" id="GO:0046872">
    <property type="term" value="F:metal ion binding"/>
    <property type="evidence" value="ECO:0007669"/>
    <property type="project" value="UniProtKB-KW"/>
</dbReference>
<evidence type="ECO:0000313" key="9">
    <source>
        <dbReference type="EMBL" id="KIN08943.1"/>
    </source>
</evidence>
<dbReference type="STRING" id="913774.A0A0C3E3J8"/>
<sequence length="226" mass="23814">MAAAYATRSTYAWEAPSATDRRSPCPMVNALANHGFLPHNGLNVSMDNLITALNASVNLEAAATELVGAKALTASTTGNPATFNLDDLDQHGIIEHDGSLSRADIYFGDNHSFNSTIWASVAAHFTGKTISIATAAAARSARISAAAAVNPTFNMSANDVQFSLIESALYLSVFGNPILGNAVTEWVGILFREERLPYEEGWCRPAEPLTVVGILAMATSVAVASI</sequence>
<evidence type="ECO:0000256" key="6">
    <source>
        <dbReference type="ARBA" id="ARBA00023004"/>
    </source>
</evidence>
<dbReference type="PROSITE" id="PS51405">
    <property type="entry name" value="HEME_HALOPEROXIDASE"/>
    <property type="match status" value="1"/>
</dbReference>
<organism evidence="9 10">
    <name type="scientific">Oidiodendron maius (strain Zn)</name>
    <dbReference type="NCBI Taxonomy" id="913774"/>
    <lineage>
        <taxon>Eukaryota</taxon>
        <taxon>Fungi</taxon>
        <taxon>Dikarya</taxon>
        <taxon>Ascomycota</taxon>
        <taxon>Pezizomycotina</taxon>
        <taxon>Leotiomycetes</taxon>
        <taxon>Leotiomycetes incertae sedis</taxon>
        <taxon>Myxotrichaceae</taxon>
        <taxon>Oidiodendron</taxon>
    </lineage>
</organism>
<keyword evidence="2" id="KW-0575">Peroxidase</keyword>
<keyword evidence="5" id="KW-0560">Oxidoreductase</keyword>
<evidence type="ECO:0000256" key="4">
    <source>
        <dbReference type="ARBA" id="ARBA00022723"/>
    </source>
</evidence>
<evidence type="ECO:0000259" key="8">
    <source>
        <dbReference type="PROSITE" id="PS51405"/>
    </source>
</evidence>
<reference evidence="10" key="2">
    <citation type="submission" date="2015-01" db="EMBL/GenBank/DDBJ databases">
        <title>Evolutionary Origins and Diversification of the Mycorrhizal Mutualists.</title>
        <authorList>
            <consortium name="DOE Joint Genome Institute"/>
            <consortium name="Mycorrhizal Genomics Consortium"/>
            <person name="Kohler A."/>
            <person name="Kuo A."/>
            <person name="Nagy L.G."/>
            <person name="Floudas D."/>
            <person name="Copeland A."/>
            <person name="Barry K.W."/>
            <person name="Cichocki N."/>
            <person name="Veneault-Fourrey C."/>
            <person name="LaButti K."/>
            <person name="Lindquist E.A."/>
            <person name="Lipzen A."/>
            <person name="Lundell T."/>
            <person name="Morin E."/>
            <person name="Murat C."/>
            <person name="Riley R."/>
            <person name="Ohm R."/>
            <person name="Sun H."/>
            <person name="Tunlid A."/>
            <person name="Henrissat B."/>
            <person name="Grigoriev I.V."/>
            <person name="Hibbett D.S."/>
            <person name="Martin F."/>
        </authorList>
    </citation>
    <scope>NUCLEOTIDE SEQUENCE [LARGE SCALE GENOMIC DNA]</scope>
    <source>
        <strain evidence="10">Zn</strain>
    </source>
</reference>
<keyword evidence="6" id="KW-0408">Iron</keyword>
<dbReference type="HOGENOM" id="CLU_050230_0_2_1"/>
<reference evidence="9 10" key="1">
    <citation type="submission" date="2014-04" db="EMBL/GenBank/DDBJ databases">
        <authorList>
            <consortium name="DOE Joint Genome Institute"/>
            <person name="Kuo A."/>
            <person name="Martino E."/>
            <person name="Perotto S."/>
            <person name="Kohler A."/>
            <person name="Nagy L.G."/>
            <person name="Floudas D."/>
            <person name="Copeland A."/>
            <person name="Barry K.W."/>
            <person name="Cichocki N."/>
            <person name="Veneault-Fourrey C."/>
            <person name="LaButti K."/>
            <person name="Lindquist E.A."/>
            <person name="Lipzen A."/>
            <person name="Lundell T."/>
            <person name="Morin E."/>
            <person name="Murat C."/>
            <person name="Sun H."/>
            <person name="Tunlid A."/>
            <person name="Henrissat B."/>
            <person name="Grigoriev I.V."/>
            <person name="Hibbett D.S."/>
            <person name="Martin F."/>
            <person name="Nordberg H.P."/>
            <person name="Cantor M.N."/>
            <person name="Hua S.X."/>
        </authorList>
    </citation>
    <scope>NUCLEOTIDE SEQUENCE [LARGE SCALE GENOMIC DNA]</scope>
    <source>
        <strain evidence="9 10">Zn</strain>
    </source>
</reference>
<dbReference type="OrthoDB" id="407298at2759"/>
<dbReference type="AlphaFoldDB" id="A0A0C3E3J8"/>
<dbReference type="Gene3D" id="1.10.489.10">
    <property type="entry name" value="Chloroperoxidase-like"/>
    <property type="match status" value="1"/>
</dbReference>
<dbReference type="InterPro" id="IPR036851">
    <property type="entry name" value="Chloroperoxidase-like_sf"/>
</dbReference>
<evidence type="ECO:0000256" key="3">
    <source>
        <dbReference type="ARBA" id="ARBA00022617"/>
    </source>
</evidence>
<name>A0A0C3E3J8_OIDMZ</name>
<dbReference type="Pfam" id="PF01328">
    <property type="entry name" value="Peroxidase_2"/>
    <property type="match status" value="1"/>
</dbReference>
<gene>
    <name evidence="9" type="ORF">OIDMADRAFT_153567</name>
</gene>
<evidence type="ECO:0000256" key="1">
    <source>
        <dbReference type="ARBA" id="ARBA00001970"/>
    </source>
</evidence>
<dbReference type="SUPFAM" id="SSF47571">
    <property type="entry name" value="Cloroperoxidase"/>
    <property type="match status" value="1"/>
</dbReference>
<dbReference type="PANTHER" id="PTHR33577">
    <property type="entry name" value="STERIGMATOCYSTIN BIOSYNTHESIS PEROXIDASE STCC-RELATED"/>
    <property type="match status" value="1"/>
</dbReference>
<dbReference type="InParanoid" id="A0A0C3E3J8"/>
<keyword evidence="10" id="KW-1185">Reference proteome</keyword>
<evidence type="ECO:0000313" key="10">
    <source>
        <dbReference type="Proteomes" id="UP000054321"/>
    </source>
</evidence>
<evidence type="ECO:0000256" key="5">
    <source>
        <dbReference type="ARBA" id="ARBA00023002"/>
    </source>
</evidence>
<protein>
    <recommendedName>
        <fullName evidence="8">Heme haloperoxidase family profile domain-containing protein</fullName>
    </recommendedName>
</protein>
<dbReference type="InterPro" id="IPR000028">
    <property type="entry name" value="Chloroperoxidase"/>
</dbReference>
<keyword evidence="4" id="KW-0479">Metal-binding</keyword>